<dbReference type="EMBL" id="QGDQ01000029">
    <property type="protein sequence ID" value="PWJ48633.1"/>
    <property type="molecule type" value="Genomic_DNA"/>
</dbReference>
<proteinExistence type="predicted"/>
<dbReference type="AlphaFoldDB" id="A0A315ZTX7"/>
<dbReference type="InterPro" id="IPR011050">
    <property type="entry name" value="Pectin_lyase_fold/virulence"/>
</dbReference>
<reference evidence="1 2" key="1">
    <citation type="submission" date="2018-03" db="EMBL/GenBank/DDBJ databases">
        <title>Genomic Encyclopedia of Archaeal and Bacterial Type Strains, Phase II (KMG-II): from individual species to whole genera.</title>
        <authorList>
            <person name="Goeker M."/>
        </authorList>
    </citation>
    <scope>NUCLEOTIDE SEQUENCE [LARGE SCALE GENOMIC DNA]</scope>
    <source>
        <strain evidence="1 2">DSM 44889</strain>
    </source>
</reference>
<keyword evidence="1" id="KW-0456">Lyase</keyword>
<keyword evidence="2" id="KW-1185">Reference proteome</keyword>
<organism evidence="1 2">
    <name type="scientific">Quadrisphaera granulorum</name>
    <dbReference type="NCBI Taxonomy" id="317664"/>
    <lineage>
        <taxon>Bacteria</taxon>
        <taxon>Bacillati</taxon>
        <taxon>Actinomycetota</taxon>
        <taxon>Actinomycetes</taxon>
        <taxon>Kineosporiales</taxon>
        <taxon>Kineosporiaceae</taxon>
        <taxon>Quadrisphaera</taxon>
    </lineage>
</organism>
<name>A0A315ZTX7_9ACTN</name>
<accession>A0A315ZTX7</accession>
<evidence type="ECO:0000313" key="2">
    <source>
        <dbReference type="Proteomes" id="UP000245469"/>
    </source>
</evidence>
<evidence type="ECO:0000313" key="1">
    <source>
        <dbReference type="EMBL" id="PWJ48633.1"/>
    </source>
</evidence>
<dbReference type="SUPFAM" id="SSF51126">
    <property type="entry name" value="Pectin lyase-like"/>
    <property type="match status" value="1"/>
</dbReference>
<comment type="caution">
    <text evidence="1">The sequence shown here is derived from an EMBL/GenBank/DDBJ whole genome shotgun (WGS) entry which is preliminary data.</text>
</comment>
<dbReference type="InterPro" id="IPR012334">
    <property type="entry name" value="Pectin_lyas_fold"/>
</dbReference>
<dbReference type="Gene3D" id="2.160.20.10">
    <property type="entry name" value="Single-stranded right-handed beta-helix, Pectin lyase-like"/>
    <property type="match status" value="1"/>
</dbReference>
<dbReference type="RefSeq" id="WP_109775987.1">
    <property type="nucleotide sequence ID" value="NZ_QGDQ01000029.1"/>
</dbReference>
<dbReference type="OrthoDB" id="264773at2"/>
<dbReference type="Proteomes" id="UP000245469">
    <property type="component" value="Unassembled WGS sequence"/>
</dbReference>
<dbReference type="GO" id="GO:0016829">
    <property type="term" value="F:lyase activity"/>
    <property type="evidence" value="ECO:0007669"/>
    <property type="project" value="UniProtKB-KW"/>
</dbReference>
<protein>
    <submittedName>
        <fullName evidence="1">Parallel beta helix pectate lyase-like protein</fullName>
    </submittedName>
</protein>
<sequence>MSRRRHPPALLAPLWSRRNIALLAAAVVVVAGGAVTAATWVSAAPGPVQLTAATTSADLAPVSSASDMRVVAEPWSDGASIEWTPVLGALGYDVFRVNGTPDEVKGTTTGWVRVNADPITDSSLRDAGLRAGQPVTFSVKPRYSTVVPSALRRPDPNLPMASTTPVEPLAAYRAGLTATCPSASAVPGTVVGTSAQLSSALSKAAPGGVVRLKDGVYTGTFRLSVQATGSKPFWLCGGPGAVLQTGNTGSGSALRIDSSSWVGLAGFSVRDSMQGVMVKSTSNLVVANLNISNIGYEALHVYAQSSDVVLRDNSITDTGVKDVAYGEGIYIGTSDRRWGEVTGGQPDATTRVAVVRNTIVNAGAEPIEAKMGTTNGVIQGNVIRGHQPASRAIGWILVTGNDWLIKKNQGEDAVTNGYVLMRQGTEYGHDNSVVTNTGAVNASGWGVLLQNPGSPPPAGSIVGCDNDLSGAAAGEITGSCQN</sequence>
<gene>
    <name evidence="1" type="ORF">BXY45_12914</name>
</gene>